<dbReference type="Proteomes" id="UP001597101">
    <property type="component" value="Unassembled WGS sequence"/>
</dbReference>
<dbReference type="InterPro" id="IPR007644">
    <property type="entry name" value="RNA_pol_bsu_protrusion"/>
</dbReference>
<evidence type="ECO:0000256" key="5">
    <source>
        <dbReference type="ARBA" id="ARBA00048552"/>
    </source>
</evidence>
<dbReference type="Gene3D" id="2.40.270.10">
    <property type="entry name" value="DNA-directed RNA polymerase, subunit 2, domain 6"/>
    <property type="match status" value="1"/>
</dbReference>
<dbReference type="InterPro" id="IPR010243">
    <property type="entry name" value="RNA_pol_bsu_bac"/>
</dbReference>
<comment type="subunit">
    <text evidence="6 8">The RNAP catalytic core consists of 2 alpha, 1 beta, 1 beta' and 1 omega subunit. When a sigma factor is associated with the core the holoenzyme is formed, which can initiate transcription.</text>
</comment>
<reference evidence="16" key="1">
    <citation type="journal article" date="2019" name="Int. J. Syst. Evol. Microbiol.">
        <title>The Global Catalogue of Microorganisms (GCM) 10K type strain sequencing project: providing services to taxonomists for standard genome sequencing and annotation.</title>
        <authorList>
            <consortium name="The Broad Institute Genomics Platform"/>
            <consortium name="The Broad Institute Genome Sequencing Center for Infectious Disease"/>
            <person name="Wu L."/>
            <person name="Ma J."/>
        </authorList>
    </citation>
    <scope>NUCLEOTIDE SEQUENCE [LARGE SCALE GENOMIC DNA]</scope>
    <source>
        <strain evidence="16">CCUG 60023</strain>
    </source>
</reference>
<dbReference type="PANTHER" id="PTHR20856">
    <property type="entry name" value="DNA-DIRECTED RNA POLYMERASE I SUBUNIT 2"/>
    <property type="match status" value="1"/>
</dbReference>
<evidence type="ECO:0000256" key="4">
    <source>
        <dbReference type="ARBA" id="ARBA00023163"/>
    </source>
</evidence>
<gene>
    <name evidence="6 15" type="primary">rpoB</name>
    <name evidence="15" type="ORF">ACFQ14_13615</name>
</gene>
<evidence type="ECO:0000256" key="6">
    <source>
        <dbReference type="HAMAP-Rule" id="MF_01321"/>
    </source>
</evidence>
<dbReference type="Gene3D" id="2.40.50.150">
    <property type="match status" value="1"/>
</dbReference>
<comment type="catalytic activity">
    <reaction evidence="5 6 8">
        <text>RNA(n) + a ribonucleoside 5'-triphosphate = RNA(n+1) + diphosphate</text>
        <dbReference type="Rhea" id="RHEA:21248"/>
        <dbReference type="Rhea" id="RHEA-COMP:14527"/>
        <dbReference type="Rhea" id="RHEA-COMP:17342"/>
        <dbReference type="ChEBI" id="CHEBI:33019"/>
        <dbReference type="ChEBI" id="CHEBI:61557"/>
        <dbReference type="ChEBI" id="CHEBI:140395"/>
        <dbReference type="EC" id="2.7.7.6"/>
    </reaction>
</comment>
<feature type="domain" description="DNA-directed RNA polymerase subunit 2 hybrid-binding" evidence="9">
    <location>
        <begin position="746"/>
        <end position="1304"/>
    </location>
</feature>
<dbReference type="InterPro" id="IPR007642">
    <property type="entry name" value="RNA_pol_Rpb2_2"/>
</dbReference>
<evidence type="ECO:0000259" key="12">
    <source>
        <dbReference type="Pfam" id="PF04563"/>
    </source>
</evidence>
<dbReference type="Pfam" id="PF04560">
    <property type="entry name" value="RNA_pol_Rpb2_7"/>
    <property type="match status" value="1"/>
</dbReference>
<dbReference type="Pfam" id="PF04565">
    <property type="entry name" value="RNA_pol_Rpb2_3"/>
    <property type="match status" value="1"/>
</dbReference>
<dbReference type="InterPro" id="IPR037034">
    <property type="entry name" value="RNA_pol_Rpb2_2_sf"/>
</dbReference>
<dbReference type="Pfam" id="PF00562">
    <property type="entry name" value="RNA_pol_Rpb2_6"/>
    <property type="match status" value="1"/>
</dbReference>
<feature type="domain" description="RNA polymerase Rpb2" evidence="11">
    <location>
        <begin position="372"/>
        <end position="482"/>
    </location>
</feature>
<dbReference type="Gene3D" id="3.90.1800.10">
    <property type="entry name" value="RNA polymerase alpha subunit dimerisation domain"/>
    <property type="match status" value="1"/>
</dbReference>
<comment type="function">
    <text evidence="6 8">DNA-dependent RNA polymerase catalyzes the transcription of DNA into RNA using the four ribonucleoside triphosphates as substrates.</text>
</comment>
<proteinExistence type="inferred from homology"/>
<dbReference type="SUPFAM" id="SSF64484">
    <property type="entry name" value="beta and beta-prime subunits of DNA dependent RNA-polymerase"/>
    <property type="match status" value="1"/>
</dbReference>
<dbReference type="InterPro" id="IPR014724">
    <property type="entry name" value="RNA_pol_RPB2_OB-fold"/>
</dbReference>
<evidence type="ECO:0000259" key="13">
    <source>
        <dbReference type="Pfam" id="PF04565"/>
    </source>
</evidence>
<keyword evidence="16" id="KW-1185">Reference proteome</keyword>
<organism evidence="15 16">
    <name type="scientific">Pseudahrensia aquimaris</name>
    <dbReference type="NCBI Taxonomy" id="744461"/>
    <lineage>
        <taxon>Bacteria</taxon>
        <taxon>Pseudomonadati</taxon>
        <taxon>Pseudomonadota</taxon>
        <taxon>Alphaproteobacteria</taxon>
        <taxon>Hyphomicrobiales</taxon>
        <taxon>Ahrensiaceae</taxon>
        <taxon>Pseudahrensia</taxon>
    </lineage>
</organism>
<dbReference type="Pfam" id="PF04561">
    <property type="entry name" value="RNA_pol_Rpb2_2"/>
    <property type="match status" value="2"/>
</dbReference>
<dbReference type="InterPro" id="IPR007645">
    <property type="entry name" value="RNA_pol_Rpb2_3"/>
</dbReference>
<dbReference type="GO" id="GO:0003899">
    <property type="term" value="F:DNA-directed RNA polymerase activity"/>
    <property type="evidence" value="ECO:0007669"/>
    <property type="project" value="UniProtKB-EC"/>
</dbReference>
<dbReference type="GO" id="GO:0000428">
    <property type="term" value="C:DNA-directed RNA polymerase complex"/>
    <property type="evidence" value="ECO:0007669"/>
    <property type="project" value="UniProtKB-KW"/>
</dbReference>
<feature type="domain" description="DNA-directed RNA polymerase beta subunit external 1" evidence="14">
    <location>
        <begin position="619"/>
        <end position="684"/>
    </location>
</feature>
<evidence type="ECO:0000313" key="15">
    <source>
        <dbReference type="EMBL" id="MFD0917446.1"/>
    </source>
</evidence>
<evidence type="ECO:0000259" key="14">
    <source>
        <dbReference type="Pfam" id="PF10385"/>
    </source>
</evidence>
<keyword evidence="2 6" id="KW-0808">Transferase</keyword>
<name>A0ABW3FG26_9HYPH</name>
<dbReference type="Gene3D" id="2.30.150.10">
    <property type="entry name" value="DNA-directed RNA polymerase, beta subunit, external 1 domain"/>
    <property type="match status" value="1"/>
</dbReference>
<comment type="caution">
    <text evidence="15">The sequence shown here is derived from an EMBL/GenBank/DDBJ whole genome shotgun (WGS) entry which is preliminary data.</text>
</comment>
<comment type="similarity">
    <text evidence="6 7">Belongs to the RNA polymerase beta chain family.</text>
</comment>
<evidence type="ECO:0000259" key="10">
    <source>
        <dbReference type="Pfam" id="PF04560"/>
    </source>
</evidence>
<feature type="domain" description="RNA polymerase Rpb2" evidence="11">
    <location>
        <begin position="161"/>
        <end position="251"/>
    </location>
</feature>
<dbReference type="NCBIfam" id="TIGR02013">
    <property type="entry name" value="rpoB"/>
    <property type="match status" value="1"/>
</dbReference>
<dbReference type="InterPro" id="IPR019462">
    <property type="entry name" value="DNA-dir_RNA_pol_bsu_external_1"/>
</dbReference>
<evidence type="ECO:0000259" key="11">
    <source>
        <dbReference type="Pfam" id="PF04561"/>
    </source>
</evidence>
<feature type="domain" description="RNA polymerase Rpb2" evidence="13">
    <location>
        <begin position="541"/>
        <end position="609"/>
    </location>
</feature>
<evidence type="ECO:0000256" key="2">
    <source>
        <dbReference type="ARBA" id="ARBA00022679"/>
    </source>
</evidence>
<dbReference type="EC" id="2.7.7.6" evidence="6 8"/>
<dbReference type="RefSeq" id="WP_377213308.1">
    <property type="nucleotide sequence ID" value="NZ_JBHTJV010000013.1"/>
</dbReference>
<dbReference type="InterPro" id="IPR007121">
    <property type="entry name" value="RNA_pol_bsu_CS"/>
</dbReference>
<dbReference type="NCBIfam" id="NF001616">
    <property type="entry name" value="PRK00405.1"/>
    <property type="match status" value="1"/>
</dbReference>
<keyword evidence="1 6" id="KW-0240">DNA-directed RNA polymerase</keyword>
<dbReference type="InterPro" id="IPR042107">
    <property type="entry name" value="DNA-dir_RNA_pol_bsu_ext_1_sf"/>
</dbReference>
<dbReference type="EMBL" id="JBHTJV010000013">
    <property type="protein sequence ID" value="MFD0917446.1"/>
    <property type="molecule type" value="Genomic_DNA"/>
</dbReference>
<feature type="domain" description="RNA polymerase Rpb2" evidence="10">
    <location>
        <begin position="1306"/>
        <end position="1380"/>
    </location>
</feature>
<evidence type="ECO:0000313" key="16">
    <source>
        <dbReference type="Proteomes" id="UP001597101"/>
    </source>
</evidence>
<dbReference type="InterPro" id="IPR015712">
    <property type="entry name" value="DNA-dir_RNA_pol_su2"/>
</dbReference>
<dbReference type="CDD" id="cd00653">
    <property type="entry name" value="RNA_pol_B_RPB2"/>
    <property type="match status" value="1"/>
</dbReference>
<dbReference type="Gene3D" id="3.90.1110.10">
    <property type="entry name" value="RNA polymerase Rpb2, domain 2"/>
    <property type="match status" value="1"/>
</dbReference>
<feature type="domain" description="RNA polymerase beta subunit protrusion" evidence="12">
    <location>
        <begin position="29"/>
        <end position="525"/>
    </location>
</feature>
<dbReference type="PROSITE" id="PS01166">
    <property type="entry name" value="RNA_POL_BETA"/>
    <property type="match status" value="1"/>
</dbReference>
<evidence type="ECO:0000256" key="7">
    <source>
        <dbReference type="RuleBase" id="RU000434"/>
    </source>
</evidence>
<evidence type="ECO:0000256" key="1">
    <source>
        <dbReference type="ARBA" id="ARBA00022478"/>
    </source>
</evidence>
<evidence type="ECO:0000259" key="9">
    <source>
        <dbReference type="Pfam" id="PF00562"/>
    </source>
</evidence>
<dbReference type="Pfam" id="PF04563">
    <property type="entry name" value="RNA_pol_Rpb2_1"/>
    <property type="match status" value="1"/>
</dbReference>
<dbReference type="InterPro" id="IPR007641">
    <property type="entry name" value="RNA_pol_Rpb2_7"/>
</dbReference>
<dbReference type="InterPro" id="IPR037033">
    <property type="entry name" value="DNA-dir_RNAP_su2_hyb_sf"/>
</dbReference>
<keyword evidence="3 6" id="KW-0548">Nucleotidyltransferase</keyword>
<dbReference type="HAMAP" id="MF_01321">
    <property type="entry name" value="RNApol_bact_RpoB"/>
    <property type="match status" value="1"/>
</dbReference>
<accession>A0ABW3FG26</accession>
<dbReference type="InterPro" id="IPR007120">
    <property type="entry name" value="DNA-dir_RNAP_su2_dom"/>
</dbReference>
<protein>
    <recommendedName>
        <fullName evidence="6 8">DNA-directed RNA polymerase subunit beta</fullName>
        <shortName evidence="6">RNAP subunit beta</shortName>
        <ecNumber evidence="6 8">2.7.7.6</ecNumber>
    </recommendedName>
    <alternativeName>
        <fullName evidence="6">RNA polymerase subunit beta</fullName>
    </alternativeName>
    <alternativeName>
        <fullName evidence="6">Transcriptase subunit beta</fullName>
    </alternativeName>
</protein>
<evidence type="ECO:0000256" key="3">
    <source>
        <dbReference type="ARBA" id="ARBA00022695"/>
    </source>
</evidence>
<dbReference type="Gene3D" id="3.90.1100.10">
    <property type="match status" value="2"/>
</dbReference>
<dbReference type="Pfam" id="PF10385">
    <property type="entry name" value="RNA_pol_Rpb2_45"/>
    <property type="match status" value="1"/>
</dbReference>
<keyword evidence="4 6" id="KW-0804">Transcription</keyword>
<evidence type="ECO:0000256" key="8">
    <source>
        <dbReference type="RuleBase" id="RU363031"/>
    </source>
</evidence>
<sequence length="1403" mass="156486">MAEQTHVFNGRKRVRKVYGNITEVIDMPNLIEVQMSSYDHFLMVEEPEEGRGDEGLQAVFNSVFPIRDFSGQAQLDFVRYDFEAPKYDTEECRQRDMTYSAPLKVTLRLIVFDIDEDTGAKSVKDIKEQEVFMGDMPLMTDNGTFIINGTERVIVSQMHRSPGVFFDHDKGKTHSSGKLLFASRVIPYRGSWLDIEFDAKDIVYARIDRRRKIPATSLLMALGMDGEDILQHFYNSITLKMVKGKKSDETGVWTMPFNGERLKGTKPTEDVIDAKSGEVIIEAGKKVTARTIKELEAKKISAIRVPMEQVAGSYLAEDIINLETGEIYFEAGEELTYEVDEKSGKITGTLVDLMEMGHTELNVLDVDHVTIGAYLRNTLAADKNHSRQEALFDIYRVMRPGEPPTMETAEAMFQSLFFDRERYDLSAVGRVKMNMRLDLDAEDTVRILRKEDILAVVKCLIDLRDGVGDIDDIDNLGNRRVRSVGELMENQYRVGLLRMERAIKERMSSIEIDTVMPQDLINAKPAAAAVREFFGSSQLSQFMDQTNPLSEITHKRRLSALGPGGLTRERAGFEVRDVHPTHYGRICPIETPEGPNIGLINSLATFARINKYGFIESPYRKVEKGQVTSEVVYLSAMEEAKYTVAQANAELDKNNKFVNEFVVSRHNGDVTMVAADQVDLMDVSPKQLVSVAAALIPFLENDDANRALMGSNMMRQAVPLVRAEAPFVGTGMEAIVARDSGAAIGAKRGGVVDQVDATRIVVRATEDLDPSKPGVDIYRLQKFQRSNQSTCINQRPLVQVGDVLNKGDIIADGPSTDLGDLALGRNVLVAFMPWNGYNFEDSILLSERIVRDDVFTSIHIEEFEVMARDTKLGPEEITRDIPNVSEEALKNLDEAGITYIGAEVGPGDILVGKITPKGESPMTPEEKLLRAIFGEKASDVRDTSLRMSPGAFGTVVEVRVFNRHGIEKDERAMAIEREEIETLAKDRDDEQAILDRNVYGRLIDMLKGKEAIAGPKGFKKGTKLNAEVMEEFPRSQWWMFAVDNEKLQGQIEALRAQYDDSKKLLEGRFMDKVEKLQRGDELPPGVMKMVKVFVAIKRKLQPGDKMAGRHGNKGVVSRILPIEDMPFLENGTHADIVLNPLGVPSRMNVGQILETHLGWACAGMGHKIGDLLEAYEKGGNIKPLRKELEAVYPNNDRNEPVRDYDDDSVVRLASQLKSGVRIATPVFDGAHEPDVVDMLEQAGLDGSGQSTLYDGRTGEAFDRPVTMGYIYMLKLHHLVDDKIHARSIGPYSLVTQQPLGGKAQFGGQRFGEMEVWALEAYGAAYTLQEMLTVKSDDVAGRTKVYESIVRGDDTFESGIPESFNVLVKEMRSLGLSVELENSKIELEADNDDGDGEYLPDAAE</sequence>
<dbReference type="Gene3D" id="2.40.50.100">
    <property type="match status" value="1"/>
</dbReference>